<evidence type="ECO:0000256" key="7">
    <source>
        <dbReference type="ARBA" id="ARBA00030642"/>
    </source>
</evidence>
<dbReference type="InterPro" id="IPR050280">
    <property type="entry name" value="OMP_Chaperone_SurA"/>
</dbReference>
<comment type="caution">
    <text evidence="12">The sequence shown here is derived from an EMBL/GenBank/DDBJ whole genome shotgun (WGS) entry which is preliminary data.</text>
</comment>
<feature type="domain" description="PpiC" evidence="11">
    <location>
        <begin position="177"/>
        <end position="283"/>
    </location>
</feature>
<evidence type="ECO:0000256" key="3">
    <source>
        <dbReference type="ARBA" id="ARBA00022764"/>
    </source>
</evidence>
<dbReference type="InterPro" id="IPR015391">
    <property type="entry name" value="SurA_N"/>
</dbReference>
<keyword evidence="13" id="KW-1185">Reference proteome</keyword>
<sequence length="426" mass="46570">MTAKNFVFALFAALTVLPAMVLAGGAHAQSTTEGVAALVNDEPITTVDVRNRMRLIISTSRMSQIDEQTLARVQDEALRGLVDEHLQMQAAREYEIEIEDAEINNALLDLASRNNATIDEILADLESSGIDASTLRSQIEAEIAWQILVNGRYGSRIRISEQQIELALDRLVASASQPQFYIYEMFFEVRRPGQEQATLQRVIAVMNQLQQGASFPELARQFSDASSAAASGEIGWVALSELQPEVAAIMPQMRRQFEQSGGRGALSNPVQVPGGFMVIALVSVRDGTTSLQYDLVQITIPQSATQDDTRSRLQRALSDNPQCDASQAVADRFDGAIHTPLGSIGADAMRDEIRLALEPLDAGENTGVLDTPAGLTALIVCDRSITGPGVPSRDDVESQLRGQQLSLLSRRWLRDLRRDATIEIRE</sequence>
<dbReference type="Pfam" id="PF00639">
    <property type="entry name" value="Rotamase"/>
    <property type="match status" value="1"/>
</dbReference>
<dbReference type="Pfam" id="PF09312">
    <property type="entry name" value="SurA_N"/>
    <property type="match status" value="1"/>
</dbReference>
<evidence type="ECO:0000313" key="12">
    <source>
        <dbReference type="EMBL" id="GLK53350.1"/>
    </source>
</evidence>
<keyword evidence="5" id="KW-0143">Chaperone</keyword>
<evidence type="ECO:0000256" key="8">
    <source>
        <dbReference type="ARBA" id="ARBA00031484"/>
    </source>
</evidence>
<evidence type="ECO:0000256" key="10">
    <source>
        <dbReference type="SAM" id="SignalP"/>
    </source>
</evidence>
<reference evidence="12" key="2">
    <citation type="submission" date="2023-01" db="EMBL/GenBank/DDBJ databases">
        <authorList>
            <person name="Sun Q."/>
            <person name="Evtushenko L."/>
        </authorList>
    </citation>
    <scope>NUCLEOTIDE SEQUENCE</scope>
    <source>
        <strain evidence="12">VKM B-1513</strain>
    </source>
</reference>
<dbReference type="Proteomes" id="UP001143486">
    <property type="component" value="Unassembled WGS sequence"/>
</dbReference>
<dbReference type="PANTHER" id="PTHR47637">
    <property type="entry name" value="CHAPERONE SURA"/>
    <property type="match status" value="1"/>
</dbReference>
<evidence type="ECO:0000256" key="2">
    <source>
        <dbReference type="ARBA" id="ARBA00022729"/>
    </source>
</evidence>
<evidence type="ECO:0000256" key="5">
    <source>
        <dbReference type="ARBA" id="ARBA00023186"/>
    </source>
</evidence>
<evidence type="ECO:0000256" key="6">
    <source>
        <dbReference type="ARBA" id="ARBA00023235"/>
    </source>
</evidence>
<dbReference type="InterPro" id="IPR000297">
    <property type="entry name" value="PPIase_PpiC"/>
</dbReference>
<dbReference type="SUPFAM" id="SSF54534">
    <property type="entry name" value="FKBP-like"/>
    <property type="match status" value="1"/>
</dbReference>
<dbReference type="Gene3D" id="1.10.4030.10">
    <property type="entry name" value="Porin chaperone SurA, peptide-binding domain"/>
    <property type="match status" value="1"/>
</dbReference>
<keyword evidence="2 10" id="KW-0732">Signal</keyword>
<feature type="signal peptide" evidence="10">
    <location>
        <begin position="1"/>
        <end position="28"/>
    </location>
</feature>
<name>A0A9W6MP80_9PROT</name>
<dbReference type="EMBL" id="BSFE01000010">
    <property type="protein sequence ID" value="GLK53350.1"/>
    <property type="molecule type" value="Genomic_DNA"/>
</dbReference>
<dbReference type="Gene3D" id="3.10.50.40">
    <property type="match status" value="1"/>
</dbReference>
<dbReference type="GO" id="GO:0003755">
    <property type="term" value="F:peptidyl-prolyl cis-trans isomerase activity"/>
    <property type="evidence" value="ECO:0007669"/>
    <property type="project" value="UniProtKB-KW"/>
</dbReference>
<dbReference type="PROSITE" id="PS50198">
    <property type="entry name" value="PPIC_PPIASE_2"/>
    <property type="match status" value="1"/>
</dbReference>
<keyword evidence="4 9" id="KW-0697">Rotamase</keyword>
<accession>A0A9W6MP80</accession>
<dbReference type="InterPro" id="IPR046357">
    <property type="entry name" value="PPIase_dom_sf"/>
</dbReference>
<evidence type="ECO:0000313" key="13">
    <source>
        <dbReference type="Proteomes" id="UP001143486"/>
    </source>
</evidence>
<evidence type="ECO:0000259" key="11">
    <source>
        <dbReference type="PROSITE" id="PS50198"/>
    </source>
</evidence>
<evidence type="ECO:0000256" key="9">
    <source>
        <dbReference type="PROSITE-ProRule" id="PRU00278"/>
    </source>
</evidence>
<organism evidence="12 13">
    <name type="scientific">Maricaulis virginensis</name>
    <dbReference type="NCBI Taxonomy" id="144022"/>
    <lineage>
        <taxon>Bacteria</taxon>
        <taxon>Pseudomonadati</taxon>
        <taxon>Pseudomonadota</taxon>
        <taxon>Alphaproteobacteria</taxon>
        <taxon>Maricaulales</taxon>
        <taxon>Maricaulaceae</taxon>
        <taxon>Maricaulis</taxon>
    </lineage>
</organism>
<dbReference type="RefSeq" id="WP_271187703.1">
    <property type="nucleotide sequence ID" value="NZ_BSFE01000010.1"/>
</dbReference>
<reference evidence="12" key="1">
    <citation type="journal article" date="2014" name="Int. J. Syst. Evol. Microbiol.">
        <title>Complete genome sequence of Corynebacterium casei LMG S-19264T (=DSM 44701T), isolated from a smear-ripened cheese.</title>
        <authorList>
            <consortium name="US DOE Joint Genome Institute (JGI-PGF)"/>
            <person name="Walter F."/>
            <person name="Albersmeier A."/>
            <person name="Kalinowski J."/>
            <person name="Ruckert C."/>
        </authorList>
    </citation>
    <scope>NUCLEOTIDE SEQUENCE</scope>
    <source>
        <strain evidence="12">VKM B-1513</strain>
    </source>
</reference>
<gene>
    <name evidence="12" type="ORF">GCM10017621_28580</name>
</gene>
<dbReference type="SUPFAM" id="SSF109998">
    <property type="entry name" value="Triger factor/SurA peptide-binding domain-like"/>
    <property type="match status" value="1"/>
</dbReference>
<keyword evidence="6 9" id="KW-0413">Isomerase</keyword>
<proteinExistence type="predicted"/>
<evidence type="ECO:0000256" key="1">
    <source>
        <dbReference type="ARBA" id="ARBA00018370"/>
    </source>
</evidence>
<dbReference type="AlphaFoldDB" id="A0A9W6MP80"/>
<feature type="chain" id="PRO_5040897515" description="Parvulin-like PPIase" evidence="10">
    <location>
        <begin position="29"/>
        <end position="426"/>
    </location>
</feature>
<dbReference type="InterPro" id="IPR027304">
    <property type="entry name" value="Trigger_fact/SurA_dom_sf"/>
</dbReference>
<dbReference type="PANTHER" id="PTHR47637:SF1">
    <property type="entry name" value="CHAPERONE SURA"/>
    <property type="match status" value="1"/>
</dbReference>
<protein>
    <recommendedName>
        <fullName evidence="1">Parvulin-like PPIase</fullName>
    </recommendedName>
    <alternativeName>
        <fullName evidence="7">Peptidyl-prolyl cis-trans isomerase plp</fullName>
    </alternativeName>
    <alternativeName>
        <fullName evidence="8">Rotamase plp</fullName>
    </alternativeName>
</protein>
<evidence type="ECO:0000256" key="4">
    <source>
        <dbReference type="ARBA" id="ARBA00023110"/>
    </source>
</evidence>
<keyword evidence="3" id="KW-0574">Periplasm</keyword>